<dbReference type="Gene3D" id="3.40.50.1820">
    <property type="entry name" value="alpha/beta hydrolase"/>
    <property type="match status" value="1"/>
</dbReference>
<evidence type="ECO:0000259" key="1">
    <source>
        <dbReference type="Pfam" id="PF00561"/>
    </source>
</evidence>
<dbReference type="NCBIfam" id="TIGR02427">
    <property type="entry name" value="protocat_pcaD"/>
    <property type="match status" value="1"/>
</dbReference>
<accession>A0ABU8T4I8</accession>
<organism evidence="2 3">
    <name type="scientific">Pseudonocardia spirodelae</name>
    <dbReference type="NCBI Taxonomy" id="3133431"/>
    <lineage>
        <taxon>Bacteria</taxon>
        <taxon>Bacillati</taxon>
        <taxon>Actinomycetota</taxon>
        <taxon>Actinomycetes</taxon>
        <taxon>Pseudonocardiales</taxon>
        <taxon>Pseudonocardiaceae</taxon>
        <taxon>Pseudonocardia</taxon>
    </lineage>
</organism>
<evidence type="ECO:0000313" key="2">
    <source>
        <dbReference type="EMBL" id="MEJ8278877.1"/>
    </source>
</evidence>
<reference evidence="2 3" key="1">
    <citation type="submission" date="2024-03" db="EMBL/GenBank/DDBJ databases">
        <title>Draft genome sequence of Pseudonocardia sp. DW16-2.</title>
        <authorList>
            <person name="Duangmal K."/>
        </authorList>
    </citation>
    <scope>NUCLEOTIDE SEQUENCE [LARGE SCALE GENOMIC DNA]</scope>
    <source>
        <strain evidence="2 3">DW16-2</strain>
    </source>
</reference>
<dbReference type="InterPro" id="IPR000073">
    <property type="entry name" value="AB_hydrolase_1"/>
</dbReference>
<name>A0ABU8T4I8_9PSEU</name>
<evidence type="ECO:0000313" key="3">
    <source>
        <dbReference type="Proteomes" id="UP001364211"/>
    </source>
</evidence>
<keyword evidence="3" id="KW-1185">Reference proteome</keyword>
<dbReference type="InterPro" id="IPR026968">
    <property type="entry name" value="PcaD/CatD"/>
</dbReference>
<proteinExistence type="predicted"/>
<dbReference type="SUPFAM" id="SSF53474">
    <property type="entry name" value="alpha/beta-Hydrolases"/>
    <property type="match status" value="1"/>
</dbReference>
<dbReference type="EMBL" id="JBBJUP010000005">
    <property type="protein sequence ID" value="MEJ8278877.1"/>
    <property type="molecule type" value="Genomic_DNA"/>
</dbReference>
<sequence length="257" mass="26430">MAPQLHHVADGPSDAPVVLFGPSLGTDLHLFDAQVAALSDRFRCVRFDLPGHGESAPVTGDLTIADLGAGALAAADAAGAGAFHYVGVSIGGAIGQWLAVHGGDRVRSVAVLATAARFPNPDSWPQRAATVRAEGTAAMVGSRPGTWYVADWARRDPEGERRLLDMLRAADDESYAACCAAIGAFDIRAELGSVSVPALVVAGADDPATPPASLHEIADAIPGARYAEVADSAHLLNYERPGEVTALLEEHLATAGA</sequence>
<comment type="caution">
    <text evidence="2">The sequence shown here is derived from an EMBL/GenBank/DDBJ whole genome shotgun (WGS) entry which is preliminary data.</text>
</comment>
<dbReference type="PRINTS" id="PR00111">
    <property type="entry name" value="ABHYDROLASE"/>
</dbReference>
<feature type="domain" description="AB hydrolase-1" evidence="1">
    <location>
        <begin position="16"/>
        <end position="241"/>
    </location>
</feature>
<dbReference type="GO" id="GO:0047570">
    <property type="term" value="F:3-oxoadipate enol-lactonase activity"/>
    <property type="evidence" value="ECO:0007669"/>
    <property type="project" value="UniProtKB-EC"/>
</dbReference>
<dbReference type="EC" id="3.1.1.24" evidence="2"/>
<gene>
    <name evidence="2" type="primary">pcaD</name>
    <name evidence="2" type="ORF">WJX68_08035</name>
</gene>
<dbReference type="Proteomes" id="UP001364211">
    <property type="component" value="Unassembled WGS sequence"/>
</dbReference>
<dbReference type="InterPro" id="IPR029058">
    <property type="entry name" value="AB_hydrolase_fold"/>
</dbReference>
<dbReference type="PANTHER" id="PTHR43433:SF5">
    <property type="entry name" value="AB HYDROLASE-1 DOMAIN-CONTAINING PROTEIN"/>
    <property type="match status" value="1"/>
</dbReference>
<dbReference type="RefSeq" id="WP_340287579.1">
    <property type="nucleotide sequence ID" value="NZ_JBBJUP010000005.1"/>
</dbReference>
<dbReference type="InterPro" id="IPR050471">
    <property type="entry name" value="AB_hydrolase"/>
</dbReference>
<keyword evidence="2" id="KW-0378">Hydrolase</keyword>
<dbReference type="Pfam" id="PF00561">
    <property type="entry name" value="Abhydrolase_1"/>
    <property type="match status" value="1"/>
</dbReference>
<protein>
    <submittedName>
        <fullName evidence="2">3-oxoadipate enol-lactonase</fullName>
        <ecNumber evidence="2">3.1.1.24</ecNumber>
    </submittedName>
</protein>
<dbReference type="PANTHER" id="PTHR43433">
    <property type="entry name" value="HYDROLASE, ALPHA/BETA FOLD FAMILY PROTEIN"/>
    <property type="match status" value="1"/>
</dbReference>